<name>A0A9P4S429_9PEZI</name>
<accession>A0A9P4S429</accession>
<dbReference type="AlphaFoldDB" id="A0A9P4S429"/>
<keyword evidence="2" id="KW-1185">Reference proteome</keyword>
<dbReference type="Proteomes" id="UP000799429">
    <property type="component" value="Unassembled WGS sequence"/>
</dbReference>
<dbReference type="OrthoDB" id="3909595at2759"/>
<organism evidence="1 2">
    <name type="scientific">Patellaria atrata CBS 101060</name>
    <dbReference type="NCBI Taxonomy" id="1346257"/>
    <lineage>
        <taxon>Eukaryota</taxon>
        <taxon>Fungi</taxon>
        <taxon>Dikarya</taxon>
        <taxon>Ascomycota</taxon>
        <taxon>Pezizomycotina</taxon>
        <taxon>Dothideomycetes</taxon>
        <taxon>Dothideomycetes incertae sedis</taxon>
        <taxon>Patellariales</taxon>
        <taxon>Patellariaceae</taxon>
        <taxon>Patellaria</taxon>
    </lineage>
</organism>
<proteinExistence type="predicted"/>
<feature type="non-terminal residue" evidence="1">
    <location>
        <position position="1"/>
    </location>
</feature>
<evidence type="ECO:0000313" key="2">
    <source>
        <dbReference type="Proteomes" id="UP000799429"/>
    </source>
</evidence>
<dbReference type="EMBL" id="MU006115">
    <property type="protein sequence ID" value="KAF2834785.1"/>
    <property type="molecule type" value="Genomic_DNA"/>
</dbReference>
<reference evidence="1" key="1">
    <citation type="journal article" date="2020" name="Stud. Mycol.">
        <title>101 Dothideomycetes genomes: a test case for predicting lifestyles and emergence of pathogens.</title>
        <authorList>
            <person name="Haridas S."/>
            <person name="Albert R."/>
            <person name="Binder M."/>
            <person name="Bloem J."/>
            <person name="Labutti K."/>
            <person name="Salamov A."/>
            <person name="Andreopoulos B."/>
            <person name="Baker S."/>
            <person name="Barry K."/>
            <person name="Bills G."/>
            <person name="Bluhm B."/>
            <person name="Cannon C."/>
            <person name="Castanera R."/>
            <person name="Culley D."/>
            <person name="Daum C."/>
            <person name="Ezra D."/>
            <person name="Gonzalez J."/>
            <person name="Henrissat B."/>
            <person name="Kuo A."/>
            <person name="Liang C."/>
            <person name="Lipzen A."/>
            <person name="Lutzoni F."/>
            <person name="Magnuson J."/>
            <person name="Mondo S."/>
            <person name="Nolan M."/>
            <person name="Ohm R."/>
            <person name="Pangilinan J."/>
            <person name="Park H.-J."/>
            <person name="Ramirez L."/>
            <person name="Alfaro M."/>
            <person name="Sun H."/>
            <person name="Tritt A."/>
            <person name="Yoshinaga Y."/>
            <person name="Zwiers L.-H."/>
            <person name="Turgeon B."/>
            <person name="Goodwin S."/>
            <person name="Spatafora J."/>
            <person name="Crous P."/>
            <person name="Grigoriev I."/>
        </authorList>
    </citation>
    <scope>NUCLEOTIDE SEQUENCE</scope>
    <source>
        <strain evidence="1">CBS 101060</strain>
    </source>
</reference>
<evidence type="ECO:0000313" key="1">
    <source>
        <dbReference type="EMBL" id="KAF2834785.1"/>
    </source>
</evidence>
<sequence>YVLFNFKLFLKDKYSFKIAFIVIDRLRKRVISILYIKKVTIALVVKLYFKYVFRIYSILEIIILDKSS</sequence>
<protein>
    <submittedName>
        <fullName evidence="1">Uncharacterized protein</fullName>
    </submittedName>
</protein>
<gene>
    <name evidence="1" type="ORF">M501DRAFT_943525</name>
</gene>
<comment type="caution">
    <text evidence="1">The sequence shown here is derived from an EMBL/GenBank/DDBJ whole genome shotgun (WGS) entry which is preliminary data.</text>
</comment>